<keyword evidence="3" id="KW-1185">Reference proteome</keyword>
<sequence>MKIGLLGQFGSGNSGNDGSLEAMLVFLRRACPKAGLLCICSDPAAIGERFALEAVGIRGASFSRPFFRALDARLGRIPGRIASLVSMLRTAGRINVLVMPGTGILDDFQETAFGWPFIVYGWCLAARLRGARIAFVSIGAGPIHGRLSRWFLKSAVRLADYRSYRDDYSLRYVQGLGIDTSSDHRFPDIAFGLRKPVRPAATERPTTIGIGVMHYRGWQRDHVGAEAIYRTYLDKMLRVVRGLLDEGYDVRLFMGDTSDETTLDDIRIAFAGSGGGRLSAARTSSLHAVMEEIQKVDIAIVSRYSNLLCALKIGRPTLSLGYAEKNDELMAEFGRIPFCQHIETFDVDLLLRQVRIVLGDLHAAGKAIARRNAMIRSELAKQQNLLLARVLVDR</sequence>
<dbReference type="Proteomes" id="UP000996601">
    <property type="component" value="Unassembled WGS sequence"/>
</dbReference>
<comment type="caution">
    <text evidence="2">The sequence shown here is derived from an EMBL/GenBank/DDBJ whole genome shotgun (WGS) entry which is preliminary data.</text>
</comment>
<feature type="domain" description="Polysaccharide pyruvyl transferase" evidence="1">
    <location>
        <begin position="13"/>
        <end position="322"/>
    </location>
</feature>
<keyword evidence="2" id="KW-0808">Transferase</keyword>
<dbReference type="GO" id="GO:0016740">
    <property type="term" value="F:transferase activity"/>
    <property type="evidence" value="ECO:0007669"/>
    <property type="project" value="UniProtKB-KW"/>
</dbReference>
<dbReference type="Pfam" id="PF04230">
    <property type="entry name" value="PS_pyruv_trans"/>
    <property type="match status" value="1"/>
</dbReference>
<dbReference type="InterPro" id="IPR007345">
    <property type="entry name" value="Polysacch_pyruvyl_Trfase"/>
</dbReference>
<dbReference type="EMBL" id="WHSB02000007">
    <property type="protein sequence ID" value="MCQ4632361.1"/>
    <property type="molecule type" value="Genomic_DNA"/>
</dbReference>
<organism evidence="2 3">
    <name type="scientific">Shinella lacus</name>
    <dbReference type="NCBI Taxonomy" id="2654216"/>
    <lineage>
        <taxon>Bacteria</taxon>
        <taxon>Pseudomonadati</taxon>
        <taxon>Pseudomonadota</taxon>
        <taxon>Alphaproteobacteria</taxon>
        <taxon>Hyphomicrobiales</taxon>
        <taxon>Rhizobiaceae</taxon>
        <taxon>Shinella</taxon>
    </lineage>
</organism>
<accession>A0ABT1RAZ1</accession>
<evidence type="ECO:0000313" key="3">
    <source>
        <dbReference type="Proteomes" id="UP000996601"/>
    </source>
</evidence>
<evidence type="ECO:0000259" key="1">
    <source>
        <dbReference type="Pfam" id="PF04230"/>
    </source>
</evidence>
<protein>
    <submittedName>
        <fullName evidence="2">Polysaccharide pyruvyl transferase family protein</fullName>
    </submittedName>
</protein>
<gene>
    <name evidence="2" type="ORF">GB927_020080</name>
</gene>
<proteinExistence type="predicted"/>
<dbReference type="RefSeq" id="WP_256118991.1">
    <property type="nucleotide sequence ID" value="NZ_WHSB02000007.1"/>
</dbReference>
<reference evidence="2" key="1">
    <citation type="submission" date="2021-07" db="EMBL/GenBank/DDBJ databases">
        <title>Shinella sp. nov., a novel member of the genus Shinella from water.</title>
        <authorList>
            <person name="Deng Y."/>
        </authorList>
    </citation>
    <scope>NUCLEOTIDE SEQUENCE</scope>
    <source>
        <strain evidence="2">CPCC 100929</strain>
    </source>
</reference>
<dbReference type="PANTHER" id="PTHR36836:SF1">
    <property type="entry name" value="COLANIC ACID BIOSYNTHESIS PROTEIN WCAK"/>
    <property type="match status" value="1"/>
</dbReference>
<evidence type="ECO:0000313" key="2">
    <source>
        <dbReference type="EMBL" id="MCQ4632361.1"/>
    </source>
</evidence>
<name>A0ABT1RAZ1_9HYPH</name>
<dbReference type="PANTHER" id="PTHR36836">
    <property type="entry name" value="COLANIC ACID BIOSYNTHESIS PROTEIN WCAK"/>
    <property type="match status" value="1"/>
</dbReference>